<evidence type="ECO:0000313" key="5">
    <source>
        <dbReference type="EMBL" id="OJJ79297.1"/>
    </source>
</evidence>
<dbReference type="GO" id="GO:0003723">
    <property type="term" value="F:RNA binding"/>
    <property type="evidence" value="ECO:0007669"/>
    <property type="project" value="InterPro"/>
</dbReference>
<feature type="signal peptide" evidence="4">
    <location>
        <begin position="1"/>
        <end position="19"/>
    </location>
</feature>
<feature type="compositionally biased region" description="Basic and acidic residues" evidence="3">
    <location>
        <begin position="178"/>
        <end position="198"/>
    </location>
</feature>
<dbReference type="GeneID" id="34461414"/>
<evidence type="ECO:0000313" key="6">
    <source>
        <dbReference type="Proteomes" id="UP000184300"/>
    </source>
</evidence>
<dbReference type="GO" id="GO:0004521">
    <property type="term" value="F:RNA endonuclease activity"/>
    <property type="evidence" value="ECO:0007669"/>
    <property type="project" value="InterPro"/>
</dbReference>
<evidence type="ECO:0000256" key="3">
    <source>
        <dbReference type="SAM" id="MobiDB-lite"/>
    </source>
</evidence>
<dbReference type="AlphaFoldDB" id="A0A1L9V5S7"/>
<evidence type="ECO:0000256" key="4">
    <source>
        <dbReference type="SAM" id="SignalP"/>
    </source>
</evidence>
<dbReference type="Gene3D" id="3.10.450.30">
    <property type="entry name" value="Microbial ribonucleases"/>
    <property type="match status" value="1"/>
</dbReference>
<dbReference type="Pfam" id="PF00545">
    <property type="entry name" value="Ribonuclease"/>
    <property type="match status" value="1"/>
</dbReference>
<dbReference type="EMBL" id="KV878919">
    <property type="protein sequence ID" value="OJJ79297.1"/>
    <property type="molecule type" value="Genomic_DNA"/>
</dbReference>
<keyword evidence="2" id="KW-0378">Hydrolase</keyword>
<name>A0A1L9V5S7_ASPGL</name>
<evidence type="ECO:0000256" key="2">
    <source>
        <dbReference type="ARBA" id="ARBA00022801"/>
    </source>
</evidence>
<protein>
    <submittedName>
        <fullName evidence="5">Uncharacterized protein</fullName>
    </submittedName>
</protein>
<dbReference type="SUPFAM" id="SSF53933">
    <property type="entry name" value="Microbial ribonucleases"/>
    <property type="match status" value="1"/>
</dbReference>
<dbReference type="Proteomes" id="UP000184300">
    <property type="component" value="Unassembled WGS sequence"/>
</dbReference>
<dbReference type="VEuPathDB" id="FungiDB:ASPGLDRAFT_40000"/>
<dbReference type="InterPro" id="IPR000026">
    <property type="entry name" value="N1-like"/>
</dbReference>
<feature type="region of interest" description="Disordered" evidence="3">
    <location>
        <begin position="178"/>
        <end position="206"/>
    </location>
</feature>
<evidence type="ECO:0000256" key="1">
    <source>
        <dbReference type="ARBA" id="ARBA00022722"/>
    </source>
</evidence>
<gene>
    <name evidence="5" type="ORF">ASPGLDRAFT_40000</name>
</gene>
<proteinExistence type="predicted"/>
<keyword evidence="4" id="KW-0732">Signal</keyword>
<dbReference type="InterPro" id="IPR016191">
    <property type="entry name" value="Ribonuclease/ribotoxin"/>
</dbReference>
<organism evidence="5 6">
    <name type="scientific">Aspergillus glaucus CBS 516.65</name>
    <dbReference type="NCBI Taxonomy" id="1160497"/>
    <lineage>
        <taxon>Eukaryota</taxon>
        <taxon>Fungi</taxon>
        <taxon>Dikarya</taxon>
        <taxon>Ascomycota</taxon>
        <taxon>Pezizomycotina</taxon>
        <taxon>Eurotiomycetes</taxon>
        <taxon>Eurotiomycetidae</taxon>
        <taxon>Eurotiales</taxon>
        <taxon>Aspergillaceae</taxon>
        <taxon>Aspergillus</taxon>
        <taxon>Aspergillus subgen. Aspergillus</taxon>
    </lineage>
</organism>
<sequence length="206" mass="22975">MVNTTFFLAFTLLFSSIFAAPLEVRGKGKATAVAPKPIFCLNVVKSRLENTLDVNKIKDQIKDIPKEKCVGSCYPHVYGDNTNFREQGLLDPHCNGKQMLEYPVFKDGKYDYESNKKQRGRPGPFRALFTQNEGYYCGTISHDGTLENKSKGIMINESAGGFHVCSYDNVKEEYEKRVREAKGENDGKKKGKEGESSKPAKGKGGK</sequence>
<dbReference type="RefSeq" id="XP_022395995.1">
    <property type="nucleotide sequence ID" value="XM_022545153.1"/>
</dbReference>
<keyword evidence="6" id="KW-1185">Reference proteome</keyword>
<keyword evidence="1" id="KW-0540">Nuclease</keyword>
<feature type="chain" id="PRO_5013222534" evidence="4">
    <location>
        <begin position="20"/>
        <end position="206"/>
    </location>
</feature>
<dbReference type="GO" id="GO:0016787">
    <property type="term" value="F:hydrolase activity"/>
    <property type="evidence" value="ECO:0007669"/>
    <property type="project" value="UniProtKB-KW"/>
</dbReference>
<reference evidence="6" key="1">
    <citation type="journal article" date="2017" name="Genome Biol.">
        <title>Comparative genomics reveals high biological diversity and specific adaptations in the industrially and medically important fungal genus Aspergillus.</title>
        <authorList>
            <person name="de Vries R.P."/>
            <person name="Riley R."/>
            <person name="Wiebenga A."/>
            <person name="Aguilar-Osorio G."/>
            <person name="Amillis S."/>
            <person name="Uchima C.A."/>
            <person name="Anderluh G."/>
            <person name="Asadollahi M."/>
            <person name="Askin M."/>
            <person name="Barry K."/>
            <person name="Battaglia E."/>
            <person name="Bayram O."/>
            <person name="Benocci T."/>
            <person name="Braus-Stromeyer S.A."/>
            <person name="Caldana C."/>
            <person name="Canovas D."/>
            <person name="Cerqueira G.C."/>
            <person name="Chen F."/>
            <person name="Chen W."/>
            <person name="Choi C."/>
            <person name="Clum A."/>
            <person name="Dos Santos R.A."/>
            <person name="Damasio A.R."/>
            <person name="Diallinas G."/>
            <person name="Emri T."/>
            <person name="Fekete E."/>
            <person name="Flipphi M."/>
            <person name="Freyberg S."/>
            <person name="Gallo A."/>
            <person name="Gournas C."/>
            <person name="Habgood R."/>
            <person name="Hainaut M."/>
            <person name="Harispe M.L."/>
            <person name="Henrissat B."/>
            <person name="Hilden K.S."/>
            <person name="Hope R."/>
            <person name="Hossain A."/>
            <person name="Karabika E."/>
            <person name="Karaffa L."/>
            <person name="Karanyi Z."/>
            <person name="Krasevec N."/>
            <person name="Kuo A."/>
            <person name="Kusch H."/>
            <person name="LaButti K."/>
            <person name="Lagendijk E.L."/>
            <person name="Lapidus A."/>
            <person name="Levasseur A."/>
            <person name="Lindquist E."/>
            <person name="Lipzen A."/>
            <person name="Logrieco A.F."/>
            <person name="MacCabe A."/>
            <person name="Maekelae M.R."/>
            <person name="Malavazi I."/>
            <person name="Melin P."/>
            <person name="Meyer V."/>
            <person name="Mielnichuk N."/>
            <person name="Miskei M."/>
            <person name="Molnar A.P."/>
            <person name="Mule G."/>
            <person name="Ngan C.Y."/>
            <person name="Orejas M."/>
            <person name="Orosz E."/>
            <person name="Ouedraogo J.P."/>
            <person name="Overkamp K.M."/>
            <person name="Park H.-S."/>
            <person name="Perrone G."/>
            <person name="Piumi F."/>
            <person name="Punt P.J."/>
            <person name="Ram A.F."/>
            <person name="Ramon A."/>
            <person name="Rauscher S."/>
            <person name="Record E."/>
            <person name="Riano-Pachon D.M."/>
            <person name="Robert V."/>
            <person name="Roehrig J."/>
            <person name="Ruller R."/>
            <person name="Salamov A."/>
            <person name="Salih N.S."/>
            <person name="Samson R.A."/>
            <person name="Sandor E."/>
            <person name="Sanguinetti M."/>
            <person name="Schuetze T."/>
            <person name="Sepcic K."/>
            <person name="Shelest E."/>
            <person name="Sherlock G."/>
            <person name="Sophianopoulou V."/>
            <person name="Squina F.M."/>
            <person name="Sun H."/>
            <person name="Susca A."/>
            <person name="Todd R.B."/>
            <person name="Tsang A."/>
            <person name="Unkles S.E."/>
            <person name="van de Wiele N."/>
            <person name="van Rossen-Uffink D."/>
            <person name="Oliveira J.V."/>
            <person name="Vesth T.C."/>
            <person name="Visser J."/>
            <person name="Yu J.-H."/>
            <person name="Zhou M."/>
            <person name="Andersen M.R."/>
            <person name="Archer D.B."/>
            <person name="Baker S.E."/>
            <person name="Benoit I."/>
            <person name="Brakhage A.A."/>
            <person name="Braus G.H."/>
            <person name="Fischer R."/>
            <person name="Frisvad J.C."/>
            <person name="Goldman G.H."/>
            <person name="Houbraken J."/>
            <person name="Oakley B."/>
            <person name="Pocsi I."/>
            <person name="Scazzocchio C."/>
            <person name="Seiboth B."/>
            <person name="vanKuyk P.A."/>
            <person name="Wortman J."/>
            <person name="Dyer P.S."/>
            <person name="Grigoriev I.V."/>
        </authorList>
    </citation>
    <scope>NUCLEOTIDE SEQUENCE [LARGE SCALE GENOMIC DNA]</scope>
    <source>
        <strain evidence="6">CBS 516.65</strain>
    </source>
</reference>
<accession>A0A1L9V5S7</accession>